<evidence type="ECO:0000313" key="1">
    <source>
        <dbReference type="EMBL" id="MSS58222.1"/>
    </source>
</evidence>
<gene>
    <name evidence="1" type="ORF">FYJ51_04810</name>
</gene>
<dbReference type="EMBL" id="VUMN01000008">
    <property type="protein sequence ID" value="MSS58222.1"/>
    <property type="molecule type" value="Genomic_DNA"/>
</dbReference>
<dbReference type="AlphaFoldDB" id="A0A7X2NRK3"/>
<dbReference type="RefSeq" id="WP_154503893.1">
    <property type="nucleotide sequence ID" value="NZ_VUMN01000008.1"/>
</dbReference>
<organism evidence="1 2">
    <name type="scientific">Stecheria intestinalis</name>
    <dbReference type="NCBI Taxonomy" id="2606630"/>
    <lineage>
        <taxon>Bacteria</taxon>
        <taxon>Bacillati</taxon>
        <taxon>Bacillota</taxon>
        <taxon>Erysipelotrichia</taxon>
        <taxon>Erysipelotrichales</taxon>
        <taxon>Erysipelotrichaceae</taxon>
        <taxon>Stecheria</taxon>
    </lineage>
</organism>
<comment type="caution">
    <text evidence="1">The sequence shown here is derived from an EMBL/GenBank/DDBJ whole genome shotgun (WGS) entry which is preliminary data.</text>
</comment>
<accession>A0A7X2NRK3</accession>
<reference evidence="1 2" key="1">
    <citation type="submission" date="2019-08" db="EMBL/GenBank/DDBJ databases">
        <title>In-depth cultivation of the pig gut microbiome towards novel bacterial diversity and tailored functional studies.</title>
        <authorList>
            <person name="Wylensek D."/>
            <person name="Hitch T.C.A."/>
            <person name="Clavel T."/>
        </authorList>
    </citation>
    <scope>NUCLEOTIDE SEQUENCE [LARGE SCALE GENOMIC DNA]</scope>
    <source>
        <strain evidence="1 2">Oil+RF-744-GAM-WT-6</strain>
    </source>
</reference>
<name>A0A7X2NRK3_9FIRM</name>
<proteinExistence type="predicted"/>
<keyword evidence="2" id="KW-1185">Reference proteome</keyword>
<sequence>MSAYRTLAELLLEEAEAEPIISRIPTASRHEHHCRDILNQILSEDPDSYPLIISLCAYPVQSWAEHMRKSLDLDLFSLQKFLEEEQESYCGIIRYSRLNLQKETLTDSACMLHLTEEILNGESRCSLNLKALKTLNAVHGSMKEDVSKYCIDIYYEASVREIIQEYGEDFRKLDQKMENASAVLDRDMKTAFHNTEYLVQIAPLVRRNAGRVKGNQIDFELVDHAIHACLSAVGTYPFEGEAIQNVLILRSQGNSEAECARIIGKSRKYIHARYEEGIRVLSSLLWGYSAREIMND</sequence>
<protein>
    <submittedName>
        <fullName evidence="1">Uncharacterized protein</fullName>
    </submittedName>
</protein>
<dbReference type="Proteomes" id="UP000461880">
    <property type="component" value="Unassembled WGS sequence"/>
</dbReference>
<evidence type="ECO:0000313" key="2">
    <source>
        <dbReference type="Proteomes" id="UP000461880"/>
    </source>
</evidence>